<dbReference type="RefSeq" id="WP_059145526.1">
    <property type="nucleotide sequence ID" value="NZ_LLZJ01000277.1"/>
</dbReference>
<gene>
    <name evidence="2" type="ORF">ADL28_22330</name>
</gene>
<dbReference type="Proteomes" id="UP000053413">
    <property type="component" value="Unassembled WGS sequence"/>
</dbReference>
<evidence type="ECO:0008006" key="4">
    <source>
        <dbReference type="Google" id="ProtNLM"/>
    </source>
</evidence>
<protein>
    <recommendedName>
        <fullName evidence="4">DUF2797 domain-containing protein</fullName>
    </recommendedName>
</protein>
<evidence type="ECO:0000313" key="3">
    <source>
        <dbReference type="Proteomes" id="UP000053413"/>
    </source>
</evidence>
<sequence>MTESPRPPRWQCAGSRWGRRGPALVWRHPAQGERLSPLTPDRPLSFTTGPRRDCVGVRRGSRHTPCPAGAEVPAAAVSAQCPDCARLDRSYSVAADTRTDDPRPYDVYLAWFGPDLVKVGITAAEREGARLLEQAALSYCLLGRGPLMAARRAEAELGTALGVPDRFPYAAKRTAREAAPSPERRAADLAALHQRARALGGLPESLALAPFEPVHHDAAFHLDRVRPALGLIQLVPETTVAGRLDAVAGPDIHLASTDGRILVLDTRRLAGWPLTAAAADAATTAPVAVWERETEAPEGLF</sequence>
<dbReference type="EMBL" id="LLZJ01000277">
    <property type="protein sequence ID" value="KUL55744.1"/>
    <property type="molecule type" value="Genomic_DNA"/>
</dbReference>
<proteinExistence type="predicted"/>
<reference evidence="3" key="1">
    <citation type="submission" date="2015-10" db="EMBL/GenBank/DDBJ databases">
        <authorList>
            <person name="Ju K.-S."/>
            <person name="Doroghazi J.R."/>
            <person name="Metcalf W.W."/>
        </authorList>
    </citation>
    <scope>NUCLEOTIDE SEQUENCE [LARGE SCALE GENOMIC DNA]</scope>
    <source>
        <strain evidence="3">NRRL F-8817</strain>
    </source>
</reference>
<dbReference type="InterPro" id="IPR021246">
    <property type="entry name" value="DUF2797"/>
</dbReference>
<evidence type="ECO:0000256" key="1">
    <source>
        <dbReference type="SAM" id="MobiDB-lite"/>
    </source>
</evidence>
<dbReference type="OrthoDB" id="3171606at2"/>
<feature type="region of interest" description="Disordered" evidence="1">
    <location>
        <begin position="29"/>
        <end position="52"/>
    </location>
</feature>
<evidence type="ECO:0000313" key="2">
    <source>
        <dbReference type="EMBL" id="KUL55744.1"/>
    </source>
</evidence>
<dbReference type="AlphaFoldDB" id="A0A0X3WFW7"/>
<name>A0A0X3WFW7_STRVO</name>
<accession>A0A0X3WFW7</accession>
<comment type="caution">
    <text evidence="2">The sequence shown here is derived from an EMBL/GenBank/DDBJ whole genome shotgun (WGS) entry which is preliminary data.</text>
</comment>
<organism evidence="2 3">
    <name type="scientific">Streptomyces violaceusniger</name>
    <dbReference type="NCBI Taxonomy" id="68280"/>
    <lineage>
        <taxon>Bacteria</taxon>
        <taxon>Bacillati</taxon>
        <taxon>Actinomycetota</taxon>
        <taxon>Actinomycetes</taxon>
        <taxon>Kitasatosporales</taxon>
        <taxon>Streptomycetaceae</taxon>
        <taxon>Streptomyces</taxon>
        <taxon>Streptomyces violaceusniger group</taxon>
    </lineage>
</organism>
<dbReference type="Pfam" id="PF10977">
    <property type="entry name" value="DUF2797"/>
    <property type="match status" value="1"/>
</dbReference>